<accession>A0A4Y7TMU4</accession>
<sequence>MGPHRRLTGVGVAGTAVPQPHLQGPLHMGERSPYRLHRKWRRLVPHVQVSTHAPVQAQPLPDHPPPPYSEACSEGTGQSAVPVLSSSAARHLQASASSVLSSATPNRSPVRLHVDHQHRFQAEFGSSFHSRAPSSASSSRTSFVSAQHRGVRYQGFDDSDWDSSDVDSRRDEDDRDAIYTSPSRRRKGKGRATLNDDEDTPTPISGHSSSIHLLHNPDQRLHDRRHSRSHDNDDLATGHPTMPKSCLKPTPSSSSTSLSSTHFLTPSVSSSSISAQHEPSAPTRNPNLGVRFVRFTLGLGSGKARVKEREKEPKLICTTPGEACAGETETETDEPSSRRLPTARKPPPPASRLSSLGFGTWRRSPSSTLRTTSCNPLSLQPLAIVPLCASPQLSSVHIIRFLVLHDFKIHCISLPILPSTIGCAGTVRSHLLSVDARQFWRGG</sequence>
<feature type="compositionally biased region" description="Low complexity" evidence="1">
    <location>
        <begin position="204"/>
        <end position="214"/>
    </location>
</feature>
<evidence type="ECO:0000256" key="1">
    <source>
        <dbReference type="SAM" id="MobiDB-lite"/>
    </source>
</evidence>
<organism evidence="2 3">
    <name type="scientific">Coprinellus micaceus</name>
    <name type="common">Glistening ink-cap mushroom</name>
    <name type="synonym">Coprinus micaceus</name>
    <dbReference type="NCBI Taxonomy" id="71717"/>
    <lineage>
        <taxon>Eukaryota</taxon>
        <taxon>Fungi</taxon>
        <taxon>Dikarya</taxon>
        <taxon>Basidiomycota</taxon>
        <taxon>Agaricomycotina</taxon>
        <taxon>Agaricomycetes</taxon>
        <taxon>Agaricomycetidae</taxon>
        <taxon>Agaricales</taxon>
        <taxon>Agaricineae</taxon>
        <taxon>Psathyrellaceae</taxon>
        <taxon>Coprinellus</taxon>
    </lineage>
</organism>
<name>A0A4Y7TMU4_COPMI</name>
<feature type="region of interest" description="Disordered" evidence="1">
    <location>
        <begin position="52"/>
        <end position="80"/>
    </location>
</feature>
<feature type="region of interest" description="Disordered" evidence="1">
    <location>
        <begin position="1"/>
        <end position="29"/>
    </location>
</feature>
<dbReference type="AlphaFoldDB" id="A0A4Y7TMU4"/>
<feature type="region of interest" description="Disordered" evidence="1">
    <location>
        <begin position="154"/>
        <end position="287"/>
    </location>
</feature>
<dbReference type="EMBL" id="QPFP01000007">
    <property type="protein sequence ID" value="TEB35274.1"/>
    <property type="molecule type" value="Genomic_DNA"/>
</dbReference>
<feature type="compositionally biased region" description="Low complexity" evidence="1">
    <location>
        <begin position="243"/>
        <end position="267"/>
    </location>
</feature>
<reference evidence="2 3" key="1">
    <citation type="journal article" date="2019" name="Nat. Ecol. Evol.">
        <title>Megaphylogeny resolves global patterns of mushroom evolution.</title>
        <authorList>
            <person name="Varga T."/>
            <person name="Krizsan K."/>
            <person name="Foldi C."/>
            <person name="Dima B."/>
            <person name="Sanchez-Garcia M."/>
            <person name="Sanchez-Ramirez S."/>
            <person name="Szollosi G.J."/>
            <person name="Szarkandi J.G."/>
            <person name="Papp V."/>
            <person name="Albert L."/>
            <person name="Andreopoulos W."/>
            <person name="Angelini C."/>
            <person name="Antonin V."/>
            <person name="Barry K.W."/>
            <person name="Bougher N.L."/>
            <person name="Buchanan P."/>
            <person name="Buyck B."/>
            <person name="Bense V."/>
            <person name="Catcheside P."/>
            <person name="Chovatia M."/>
            <person name="Cooper J."/>
            <person name="Damon W."/>
            <person name="Desjardin D."/>
            <person name="Finy P."/>
            <person name="Geml J."/>
            <person name="Haridas S."/>
            <person name="Hughes K."/>
            <person name="Justo A."/>
            <person name="Karasinski D."/>
            <person name="Kautmanova I."/>
            <person name="Kiss B."/>
            <person name="Kocsube S."/>
            <person name="Kotiranta H."/>
            <person name="LaButti K.M."/>
            <person name="Lechner B.E."/>
            <person name="Liimatainen K."/>
            <person name="Lipzen A."/>
            <person name="Lukacs Z."/>
            <person name="Mihaltcheva S."/>
            <person name="Morgado L.N."/>
            <person name="Niskanen T."/>
            <person name="Noordeloos M.E."/>
            <person name="Ohm R.A."/>
            <person name="Ortiz-Santana B."/>
            <person name="Ovrebo C."/>
            <person name="Racz N."/>
            <person name="Riley R."/>
            <person name="Savchenko A."/>
            <person name="Shiryaev A."/>
            <person name="Soop K."/>
            <person name="Spirin V."/>
            <person name="Szebenyi C."/>
            <person name="Tomsovsky M."/>
            <person name="Tulloss R.E."/>
            <person name="Uehling J."/>
            <person name="Grigoriev I.V."/>
            <person name="Vagvolgyi C."/>
            <person name="Papp T."/>
            <person name="Martin F.M."/>
            <person name="Miettinen O."/>
            <person name="Hibbett D.S."/>
            <person name="Nagy L.G."/>
        </authorList>
    </citation>
    <scope>NUCLEOTIDE SEQUENCE [LARGE SCALE GENOMIC DNA]</scope>
    <source>
        <strain evidence="2 3">FP101781</strain>
    </source>
</reference>
<feature type="compositionally biased region" description="Polar residues" evidence="1">
    <location>
        <begin position="268"/>
        <end position="286"/>
    </location>
</feature>
<comment type="caution">
    <text evidence="2">The sequence shown here is derived from an EMBL/GenBank/DDBJ whole genome shotgun (WGS) entry which is preliminary data.</text>
</comment>
<evidence type="ECO:0000313" key="3">
    <source>
        <dbReference type="Proteomes" id="UP000298030"/>
    </source>
</evidence>
<protein>
    <submittedName>
        <fullName evidence="2">Uncharacterized protein</fullName>
    </submittedName>
</protein>
<feature type="region of interest" description="Disordered" evidence="1">
    <location>
        <begin position="320"/>
        <end position="367"/>
    </location>
</feature>
<evidence type="ECO:0000313" key="2">
    <source>
        <dbReference type="EMBL" id="TEB35274.1"/>
    </source>
</evidence>
<gene>
    <name evidence="2" type="ORF">FA13DRAFT_1331982</name>
</gene>
<keyword evidence="3" id="KW-1185">Reference proteome</keyword>
<proteinExistence type="predicted"/>
<dbReference type="Proteomes" id="UP000298030">
    <property type="component" value="Unassembled WGS sequence"/>
</dbReference>
<dbReference type="OrthoDB" id="2139606at2759"/>